<keyword evidence="4 5" id="KW-0067">ATP-binding</keyword>
<dbReference type="Proteomes" id="UP001317532">
    <property type="component" value="Chromosome"/>
</dbReference>
<dbReference type="Gene3D" id="3.30.1490.20">
    <property type="entry name" value="ATP-grasp fold, A domain"/>
    <property type="match status" value="1"/>
</dbReference>
<dbReference type="InterPro" id="IPR040686">
    <property type="entry name" value="PurK_C"/>
</dbReference>
<feature type="binding site" evidence="5">
    <location>
        <position position="144"/>
    </location>
    <ligand>
        <name>ATP</name>
        <dbReference type="ChEBI" id="CHEBI:30616"/>
    </ligand>
</feature>
<dbReference type="KEGG" id="vab:WPS_04960"/>
<evidence type="ECO:0000256" key="1">
    <source>
        <dbReference type="ARBA" id="ARBA00022598"/>
    </source>
</evidence>
<comment type="catalytic activity">
    <reaction evidence="5 6">
        <text>5-amino-1-(5-phospho-beta-D-ribosyl)imidazole + hydrogencarbonate + ATP = 5-carboxyamino-1-(5-phospho-D-ribosyl)imidazole + ADP + phosphate + 2 H(+)</text>
        <dbReference type="Rhea" id="RHEA:19317"/>
        <dbReference type="ChEBI" id="CHEBI:15378"/>
        <dbReference type="ChEBI" id="CHEBI:17544"/>
        <dbReference type="ChEBI" id="CHEBI:30616"/>
        <dbReference type="ChEBI" id="CHEBI:43474"/>
        <dbReference type="ChEBI" id="CHEBI:58730"/>
        <dbReference type="ChEBI" id="CHEBI:137981"/>
        <dbReference type="ChEBI" id="CHEBI:456216"/>
        <dbReference type="EC" id="6.3.4.18"/>
    </reaction>
</comment>
<gene>
    <name evidence="5 6 8" type="primary">purK</name>
    <name evidence="8" type="ORF">WPS_04960</name>
</gene>
<keyword evidence="1 5" id="KW-0436">Ligase</keyword>
<dbReference type="InterPro" id="IPR013815">
    <property type="entry name" value="ATP_grasp_subdomain_1"/>
</dbReference>
<organism evidence="8 9">
    <name type="scientific">Vulcanimicrobium alpinum</name>
    <dbReference type="NCBI Taxonomy" id="3016050"/>
    <lineage>
        <taxon>Bacteria</taxon>
        <taxon>Bacillati</taxon>
        <taxon>Vulcanimicrobiota</taxon>
        <taxon>Vulcanimicrobiia</taxon>
        <taxon>Vulcanimicrobiales</taxon>
        <taxon>Vulcanimicrobiaceae</taxon>
        <taxon>Vulcanimicrobium</taxon>
    </lineage>
</organism>
<dbReference type="FunFam" id="3.30.1490.20:FF:000015">
    <property type="entry name" value="N5-carboxyaminoimidazole ribonucleotide synthase"/>
    <property type="match status" value="1"/>
</dbReference>
<comment type="similarity">
    <text evidence="5 6">Belongs to the PurK/PurT family.</text>
</comment>
<evidence type="ECO:0000313" key="9">
    <source>
        <dbReference type="Proteomes" id="UP001317532"/>
    </source>
</evidence>
<comment type="subunit">
    <text evidence="5 6">Homodimer.</text>
</comment>
<dbReference type="Pfam" id="PF02222">
    <property type="entry name" value="ATP-grasp"/>
    <property type="match status" value="1"/>
</dbReference>
<dbReference type="GO" id="GO:0046872">
    <property type="term" value="F:metal ion binding"/>
    <property type="evidence" value="ECO:0007669"/>
    <property type="project" value="InterPro"/>
</dbReference>
<dbReference type="SUPFAM" id="SSF51246">
    <property type="entry name" value="Rudiment single hybrid motif"/>
    <property type="match status" value="1"/>
</dbReference>
<comment type="function">
    <text evidence="5">Catalyzes the ATP-dependent conversion of 5-aminoimidazole ribonucleotide (AIR) and HCO(3)(-) to N5-carboxyaminoimidazole ribonucleotide (N5-CAIR).</text>
</comment>
<dbReference type="InterPro" id="IPR011761">
    <property type="entry name" value="ATP-grasp"/>
</dbReference>
<dbReference type="SUPFAM" id="SSF56059">
    <property type="entry name" value="Glutathione synthetase ATP-binding domain-like"/>
    <property type="match status" value="1"/>
</dbReference>
<dbReference type="EC" id="6.3.4.18" evidence="5 6"/>
<evidence type="ECO:0000313" key="8">
    <source>
        <dbReference type="EMBL" id="BDE05220.1"/>
    </source>
</evidence>
<dbReference type="InterPro" id="IPR054350">
    <property type="entry name" value="PurT/PurK_preATP-grasp"/>
</dbReference>
<evidence type="ECO:0000256" key="3">
    <source>
        <dbReference type="ARBA" id="ARBA00022755"/>
    </source>
</evidence>
<feature type="domain" description="ATP-grasp" evidence="7">
    <location>
        <begin position="108"/>
        <end position="293"/>
    </location>
</feature>
<dbReference type="GO" id="GO:0006189">
    <property type="term" value="P:'de novo' IMP biosynthetic process"/>
    <property type="evidence" value="ECO:0007669"/>
    <property type="project" value="UniProtKB-UniRule"/>
</dbReference>
<evidence type="ECO:0000256" key="5">
    <source>
        <dbReference type="HAMAP-Rule" id="MF_01928"/>
    </source>
</evidence>
<dbReference type="GO" id="GO:0034028">
    <property type="term" value="F:5-(carboxyamino)imidazole ribonucleotide synthase activity"/>
    <property type="evidence" value="ECO:0007669"/>
    <property type="project" value="UniProtKB-UniRule"/>
</dbReference>
<dbReference type="Gene3D" id="3.40.50.20">
    <property type="match status" value="1"/>
</dbReference>
<dbReference type="HAMAP" id="MF_01928">
    <property type="entry name" value="PurK"/>
    <property type="match status" value="1"/>
</dbReference>
<dbReference type="NCBIfam" id="TIGR01161">
    <property type="entry name" value="purK"/>
    <property type="match status" value="1"/>
</dbReference>
<dbReference type="InterPro" id="IPR005875">
    <property type="entry name" value="PurK"/>
</dbReference>
<dbReference type="Pfam" id="PF17769">
    <property type="entry name" value="PurK_C"/>
    <property type="match status" value="1"/>
</dbReference>
<feature type="binding site" evidence="5">
    <location>
        <position position="210"/>
    </location>
    <ligand>
        <name>ATP</name>
        <dbReference type="ChEBI" id="CHEBI:30616"/>
    </ligand>
</feature>
<dbReference type="SUPFAM" id="SSF52440">
    <property type="entry name" value="PreATP-grasp domain"/>
    <property type="match status" value="1"/>
</dbReference>
<protein>
    <recommendedName>
        <fullName evidence="5 6">N5-carboxyaminoimidazole ribonucleotide synthase</fullName>
        <shortName evidence="5 6">N5-CAIR synthase</shortName>
        <ecNumber evidence="5 6">6.3.4.18</ecNumber>
    </recommendedName>
    <alternativeName>
        <fullName evidence="5 6">5-(carboxyamino)imidazole ribonucleotide synthetase</fullName>
    </alternativeName>
</protein>
<keyword evidence="3 5" id="KW-0658">Purine biosynthesis</keyword>
<dbReference type="PANTHER" id="PTHR11609">
    <property type="entry name" value="PURINE BIOSYNTHESIS PROTEIN 6/7, PUR6/7"/>
    <property type="match status" value="1"/>
</dbReference>
<dbReference type="NCBIfam" id="NF004676">
    <property type="entry name" value="PRK06019.1-2"/>
    <property type="match status" value="1"/>
</dbReference>
<dbReference type="PANTHER" id="PTHR11609:SF5">
    <property type="entry name" value="PHOSPHORIBOSYLAMINOIMIDAZOLE CARBOXYLASE"/>
    <property type="match status" value="1"/>
</dbReference>
<name>A0AAN2C812_UNVUL</name>
<keyword evidence="2 5" id="KW-0547">Nucleotide-binding</keyword>
<dbReference type="InterPro" id="IPR003135">
    <property type="entry name" value="ATP-grasp_carboxylate-amine"/>
</dbReference>
<sequence length="383" mass="41878">MSAIHTIGILGGGQLGRMLTLEAKRMGYRIVTLEPFPNSPTGQIADEQIVAAYDDLRAIGELGARCDVVTYEFENIPLESVLALEHDRRIVHPGSTALRITQERILEKTFVRECGIPTADFAPVRSHDELEAAERAIGYPGVVKTTMGGYDGKGQWVVRSREDAERAWTQAKGAALIWERMIPFDCELSIIAARNAHGEVIAFPTSENQHDHGVLATTIVPGRIAPALAERARRYATTIAERLEIVGTFCVEFFAAGDDLLVNEIAPRVHNSGHYSLDAMSLSQYEAHVRAICGLPLVEPRQFLPAVMVNILGAGAGDTLGGIDVILREPLLKLHVYGKAHAALRRKMGHFTVLGETVEDALATAERSRASLHWIDNRAAALR</sequence>
<evidence type="ECO:0000259" key="7">
    <source>
        <dbReference type="PROSITE" id="PS50975"/>
    </source>
</evidence>
<feature type="binding site" evidence="5">
    <location>
        <position position="187"/>
    </location>
    <ligand>
        <name>ATP</name>
        <dbReference type="ChEBI" id="CHEBI:30616"/>
    </ligand>
</feature>
<dbReference type="PROSITE" id="PS50975">
    <property type="entry name" value="ATP_GRASP"/>
    <property type="match status" value="1"/>
</dbReference>
<dbReference type="Gene3D" id="3.30.470.20">
    <property type="entry name" value="ATP-grasp fold, B domain"/>
    <property type="match status" value="1"/>
</dbReference>
<feature type="binding site" evidence="5">
    <location>
        <begin position="263"/>
        <end position="264"/>
    </location>
    <ligand>
        <name>ATP</name>
        <dbReference type="ChEBI" id="CHEBI:30616"/>
    </ligand>
</feature>
<feature type="binding site" evidence="5">
    <location>
        <position position="104"/>
    </location>
    <ligand>
        <name>ATP</name>
        <dbReference type="ChEBI" id="CHEBI:30616"/>
    </ligand>
</feature>
<comment type="pathway">
    <text evidence="5 6">Purine metabolism; IMP biosynthesis via de novo pathway; 5-amino-1-(5-phospho-D-ribosyl)imidazole-4-carboxylate from 5-amino-1-(5-phospho-D-ribosyl)imidazole (N5-CAIR route): step 1/2.</text>
</comment>
<feature type="binding site" evidence="5">
    <location>
        <begin position="179"/>
        <end position="182"/>
    </location>
    <ligand>
        <name>ATP</name>
        <dbReference type="ChEBI" id="CHEBI:30616"/>
    </ligand>
</feature>
<dbReference type="InterPro" id="IPR011054">
    <property type="entry name" value="Rudment_hybrid_motif"/>
</dbReference>
<dbReference type="GO" id="GO:0005524">
    <property type="term" value="F:ATP binding"/>
    <property type="evidence" value="ECO:0007669"/>
    <property type="project" value="UniProtKB-UniRule"/>
</dbReference>
<dbReference type="AlphaFoldDB" id="A0AAN2C812"/>
<dbReference type="NCBIfam" id="NF004679">
    <property type="entry name" value="PRK06019.1-5"/>
    <property type="match status" value="1"/>
</dbReference>
<dbReference type="Pfam" id="PF22660">
    <property type="entry name" value="RS_preATP-grasp-like"/>
    <property type="match status" value="1"/>
</dbReference>
<reference evidence="8 9" key="1">
    <citation type="journal article" date="2022" name="ISME Commun">
        <title>Vulcanimicrobium alpinus gen. nov. sp. nov., the first cultivated representative of the candidate phylum 'Eremiobacterota', is a metabolically versatile aerobic anoxygenic phototroph.</title>
        <authorList>
            <person name="Yabe S."/>
            <person name="Muto K."/>
            <person name="Abe K."/>
            <person name="Yokota A."/>
            <person name="Staudigel H."/>
            <person name="Tebo B.M."/>
        </authorList>
    </citation>
    <scope>NUCLEOTIDE SEQUENCE [LARGE SCALE GENOMIC DNA]</scope>
    <source>
        <strain evidence="8 9">WC8-2</strain>
    </source>
</reference>
<dbReference type="GO" id="GO:0005829">
    <property type="term" value="C:cytosol"/>
    <property type="evidence" value="ECO:0007669"/>
    <property type="project" value="TreeGrafter"/>
</dbReference>
<feature type="binding site" evidence="5">
    <location>
        <begin position="149"/>
        <end position="155"/>
    </location>
    <ligand>
        <name>ATP</name>
        <dbReference type="ChEBI" id="CHEBI:30616"/>
    </ligand>
</feature>
<proteinExistence type="inferred from homology"/>
<evidence type="ECO:0000256" key="2">
    <source>
        <dbReference type="ARBA" id="ARBA00022741"/>
    </source>
</evidence>
<dbReference type="EMBL" id="AP025523">
    <property type="protein sequence ID" value="BDE05220.1"/>
    <property type="molecule type" value="Genomic_DNA"/>
</dbReference>
<accession>A0AAN2C812</accession>
<dbReference type="RefSeq" id="WP_317996281.1">
    <property type="nucleotide sequence ID" value="NZ_AP025523.1"/>
</dbReference>
<dbReference type="GO" id="GO:0004638">
    <property type="term" value="F:phosphoribosylaminoimidazole carboxylase activity"/>
    <property type="evidence" value="ECO:0007669"/>
    <property type="project" value="InterPro"/>
</dbReference>
<evidence type="ECO:0000256" key="4">
    <source>
        <dbReference type="ARBA" id="ARBA00022840"/>
    </source>
</evidence>
<evidence type="ECO:0000256" key="6">
    <source>
        <dbReference type="RuleBase" id="RU361200"/>
    </source>
</evidence>
<keyword evidence="9" id="KW-1185">Reference proteome</keyword>
<comment type="function">
    <text evidence="6">Catalyzes the ATP-dependent conversion of 5-aminoimidazole ribonucleotide (AIR) and HCO(3)- to N5-carboxyaminoimidazole ribonucleotide (N5-CAIR).</text>
</comment>
<dbReference type="NCBIfam" id="NF004675">
    <property type="entry name" value="PRK06019.1-1"/>
    <property type="match status" value="1"/>
</dbReference>
<dbReference type="InterPro" id="IPR016185">
    <property type="entry name" value="PreATP-grasp_dom_sf"/>
</dbReference>